<dbReference type="SUPFAM" id="SSF47353">
    <property type="entry name" value="Retrovirus capsid dimerization domain-like"/>
    <property type="match status" value="1"/>
</dbReference>
<organism evidence="2 3">
    <name type="scientific">Synaphobranchus kaupii</name>
    <name type="common">Kaup's arrowtooth eel</name>
    <dbReference type="NCBI Taxonomy" id="118154"/>
    <lineage>
        <taxon>Eukaryota</taxon>
        <taxon>Metazoa</taxon>
        <taxon>Chordata</taxon>
        <taxon>Craniata</taxon>
        <taxon>Vertebrata</taxon>
        <taxon>Euteleostomi</taxon>
        <taxon>Actinopterygii</taxon>
        <taxon>Neopterygii</taxon>
        <taxon>Teleostei</taxon>
        <taxon>Anguilliformes</taxon>
        <taxon>Synaphobranchidae</taxon>
        <taxon>Synaphobranchus</taxon>
    </lineage>
</organism>
<feature type="transmembrane region" description="Helical" evidence="1">
    <location>
        <begin position="68"/>
        <end position="89"/>
    </location>
</feature>
<comment type="caution">
    <text evidence="2">The sequence shown here is derived from an EMBL/GenBank/DDBJ whole genome shotgun (WGS) entry which is preliminary data.</text>
</comment>
<gene>
    <name evidence="2" type="ORF">SKAU_G00061400</name>
</gene>
<accession>A0A9Q1G6F6</accession>
<proteinExistence type="predicted"/>
<sequence>MLLQLTRWCAAAGADTYTKLWDLIALKQFRNSVSDSVTTYMMERKAQTASEAATLADEFMLIRKDPNLALVNLVWCLGMLSWASVSWAFPVDGVSLILGNDLAGQQVSVPLLVVENPVAYGAEKWAEPRELALLSSLIVNSTHLEALYKRRASSPFSSSLACLWKALYVWFALF</sequence>
<dbReference type="Proteomes" id="UP001152622">
    <property type="component" value="Chromosome 2"/>
</dbReference>
<evidence type="ECO:0000313" key="2">
    <source>
        <dbReference type="EMBL" id="KAJ8375560.1"/>
    </source>
</evidence>
<protein>
    <submittedName>
        <fullName evidence="2">Uncharacterized protein</fullName>
    </submittedName>
</protein>
<reference evidence="2" key="1">
    <citation type="journal article" date="2023" name="Science">
        <title>Genome structures resolve the early diversification of teleost fishes.</title>
        <authorList>
            <person name="Parey E."/>
            <person name="Louis A."/>
            <person name="Montfort J."/>
            <person name="Bouchez O."/>
            <person name="Roques C."/>
            <person name="Iampietro C."/>
            <person name="Lluch J."/>
            <person name="Castinel A."/>
            <person name="Donnadieu C."/>
            <person name="Desvignes T."/>
            <person name="Floi Bucao C."/>
            <person name="Jouanno E."/>
            <person name="Wen M."/>
            <person name="Mejri S."/>
            <person name="Dirks R."/>
            <person name="Jansen H."/>
            <person name="Henkel C."/>
            <person name="Chen W.J."/>
            <person name="Zahm M."/>
            <person name="Cabau C."/>
            <person name="Klopp C."/>
            <person name="Thompson A.W."/>
            <person name="Robinson-Rechavi M."/>
            <person name="Braasch I."/>
            <person name="Lecointre G."/>
            <person name="Bobe J."/>
            <person name="Postlethwait J.H."/>
            <person name="Berthelot C."/>
            <person name="Roest Crollius H."/>
            <person name="Guiguen Y."/>
        </authorList>
    </citation>
    <scope>NUCLEOTIDE SEQUENCE</scope>
    <source>
        <strain evidence="2">WJC10195</strain>
    </source>
</reference>
<dbReference type="AlphaFoldDB" id="A0A9Q1G6F6"/>
<dbReference type="EMBL" id="JAINUF010000002">
    <property type="protein sequence ID" value="KAJ8375560.1"/>
    <property type="molecule type" value="Genomic_DNA"/>
</dbReference>
<evidence type="ECO:0000313" key="3">
    <source>
        <dbReference type="Proteomes" id="UP001152622"/>
    </source>
</evidence>
<dbReference type="InterPro" id="IPR038269">
    <property type="entry name" value="SCAN_sf"/>
</dbReference>
<name>A0A9Q1G6F6_SYNKA</name>
<dbReference type="Gene3D" id="1.10.4020.10">
    <property type="entry name" value="DNA breaking-rejoining enzymes"/>
    <property type="match status" value="1"/>
</dbReference>
<keyword evidence="1" id="KW-0472">Membrane</keyword>
<keyword evidence="1" id="KW-0812">Transmembrane</keyword>
<keyword evidence="3" id="KW-1185">Reference proteome</keyword>
<evidence type="ECO:0000256" key="1">
    <source>
        <dbReference type="SAM" id="Phobius"/>
    </source>
</evidence>
<keyword evidence="1" id="KW-1133">Transmembrane helix</keyword>